<dbReference type="Pfam" id="PF10416">
    <property type="entry name" value="IBD"/>
    <property type="match status" value="1"/>
</dbReference>
<protein>
    <recommendedName>
        <fullName evidence="1">Initiator binding domain-containing protein</fullName>
    </recommendedName>
</protein>
<dbReference type="EMBL" id="JAPFFF010000014">
    <property type="protein sequence ID" value="KAK8870166.1"/>
    <property type="molecule type" value="Genomic_DNA"/>
</dbReference>
<evidence type="ECO:0000313" key="2">
    <source>
        <dbReference type="EMBL" id="KAK8870166.1"/>
    </source>
</evidence>
<name>A0ABR2IXA1_9EUKA</name>
<organism evidence="2 3">
    <name type="scientific">Tritrichomonas musculus</name>
    <dbReference type="NCBI Taxonomy" id="1915356"/>
    <lineage>
        <taxon>Eukaryota</taxon>
        <taxon>Metamonada</taxon>
        <taxon>Parabasalia</taxon>
        <taxon>Tritrichomonadida</taxon>
        <taxon>Tritrichomonadidae</taxon>
        <taxon>Tritrichomonas</taxon>
    </lineage>
</organism>
<reference evidence="2 3" key="1">
    <citation type="submission" date="2024-04" db="EMBL/GenBank/DDBJ databases">
        <title>Tritrichomonas musculus Genome.</title>
        <authorList>
            <person name="Alves-Ferreira E."/>
            <person name="Grigg M."/>
            <person name="Lorenzi H."/>
            <person name="Galac M."/>
        </authorList>
    </citation>
    <scope>NUCLEOTIDE SEQUENCE [LARGE SCALE GENOMIC DNA]</scope>
    <source>
        <strain evidence="2 3">EAF2021</strain>
    </source>
</reference>
<proteinExistence type="predicted"/>
<gene>
    <name evidence="2" type="ORF">M9Y10_008043</name>
</gene>
<evidence type="ECO:0000313" key="3">
    <source>
        <dbReference type="Proteomes" id="UP001470230"/>
    </source>
</evidence>
<sequence>MLVDISLQSDNQRFQQGFLIPLPAQPFNEPLICKLTAQEQTEFTKIATYFQLADDRNKRNFGMSTFIKHLNFIHNFVVRGKTQNQKDDVRIHKFKNALNMNDNCNYNDDDFNNTDNSSGILRGIVCGILFGNGFLLVNTDKLKRLTKRSKSCVNGCFQKLGFGVYRSPQDLNGFFCEILPDILMGNKSNSHKSSDSTITNNTSPNFFDSNESSAITSMVHKWINPRHWCIRKASEDAPICFISDLPDDICAKYGFPIDSYQKMNEDSDLHASLSSNSCESKQSNEVLPVHNENSKIKFTYDISSLLNRTHDESKSRLRLVLPNLK</sequence>
<feature type="domain" description="Initiator binding" evidence="1">
    <location>
        <begin position="110"/>
        <end position="191"/>
    </location>
</feature>
<comment type="caution">
    <text evidence="2">The sequence shown here is derived from an EMBL/GenBank/DDBJ whole genome shotgun (WGS) entry which is preliminary data.</text>
</comment>
<evidence type="ECO:0000259" key="1">
    <source>
        <dbReference type="Pfam" id="PF10416"/>
    </source>
</evidence>
<accession>A0ABR2IXA1</accession>
<keyword evidence="3" id="KW-1185">Reference proteome</keyword>
<dbReference type="InterPro" id="IPR018845">
    <property type="entry name" value="Initiator-bd"/>
</dbReference>
<dbReference type="Proteomes" id="UP001470230">
    <property type="component" value="Unassembled WGS sequence"/>
</dbReference>